<sequence length="53" mass="6086">MNTHADLVDYTLNVSALYLAHFVVNGLSRRSRSWQAAIAFIYENLRKNRFGQG</sequence>
<dbReference type="Proteomes" id="UP000621307">
    <property type="component" value="Unassembled WGS sequence"/>
</dbReference>
<evidence type="ECO:0000313" key="2">
    <source>
        <dbReference type="Proteomes" id="UP000621307"/>
    </source>
</evidence>
<comment type="caution">
    <text evidence="1">The sequence shown here is derived from an EMBL/GenBank/DDBJ whole genome shotgun (WGS) entry which is preliminary data.</text>
</comment>
<proteinExistence type="predicted"/>
<dbReference type="RefSeq" id="WP_190568911.1">
    <property type="nucleotide sequence ID" value="NZ_JACJQL010000030.1"/>
</dbReference>
<protein>
    <recommendedName>
        <fullName evidence="3">Transposase</fullName>
    </recommendedName>
</protein>
<dbReference type="EMBL" id="JACJQL010000030">
    <property type="protein sequence ID" value="MBD2253383.1"/>
    <property type="molecule type" value="Genomic_DNA"/>
</dbReference>
<reference evidence="1 2" key="1">
    <citation type="journal article" date="2020" name="ISME J.">
        <title>Comparative genomics reveals insights into cyanobacterial evolution and habitat adaptation.</title>
        <authorList>
            <person name="Chen M.Y."/>
            <person name="Teng W.K."/>
            <person name="Zhao L."/>
            <person name="Hu C.X."/>
            <person name="Zhou Y.K."/>
            <person name="Han B.P."/>
            <person name="Song L.R."/>
            <person name="Shu W.S."/>
        </authorList>
    </citation>
    <scope>NUCLEOTIDE SEQUENCE [LARGE SCALE GENOMIC DNA]</scope>
    <source>
        <strain evidence="1 2">FACHB-3921</strain>
    </source>
</reference>
<evidence type="ECO:0008006" key="3">
    <source>
        <dbReference type="Google" id="ProtNLM"/>
    </source>
</evidence>
<name>A0ABR8BHM8_9NOSO</name>
<evidence type="ECO:0000313" key="1">
    <source>
        <dbReference type="EMBL" id="MBD2253383.1"/>
    </source>
</evidence>
<accession>A0ABR8BHM8</accession>
<organism evidence="1 2">
    <name type="scientific">Nostoc parmelioides FACHB-3921</name>
    <dbReference type="NCBI Taxonomy" id="2692909"/>
    <lineage>
        <taxon>Bacteria</taxon>
        <taxon>Bacillati</taxon>
        <taxon>Cyanobacteriota</taxon>
        <taxon>Cyanophyceae</taxon>
        <taxon>Nostocales</taxon>
        <taxon>Nostocaceae</taxon>
        <taxon>Nostoc</taxon>
    </lineage>
</organism>
<keyword evidence="2" id="KW-1185">Reference proteome</keyword>
<gene>
    <name evidence="1" type="ORF">H6G14_19070</name>
</gene>